<sequence length="199" mass="21432">MSTQPRRTSKAEQSAATRRRLLDAAFEEFHRHGLAGGRVDRIAERAGANKRLIYIYFGDKDGLFDAVVARDLAGLLDAVPFTPRDLPGYAAALFDHLHERPAVLRLLAWRNLERGAAAPAEEESYGRAAAGIAGAAEAGDVGGAFAPADVLAFVLALLQSWTWASPALRRLAGPDDDPAVRDRRRRALRAAVARLTAPG</sequence>
<protein>
    <submittedName>
        <fullName evidence="4">AcrR family transcriptional regulator</fullName>
    </submittedName>
</protein>
<dbReference type="PANTHER" id="PTHR30328">
    <property type="entry name" value="TRANSCRIPTIONAL REPRESSOR"/>
    <property type="match status" value="1"/>
</dbReference>
<dbReference type="EMBL" id="JACCFO010000001">
    <property type="protein sequence ID" value="NYI95334.1"/>
    <property type="molecule type" value="Genomic_DNA"/>
</dbReference>
<dbReference type="InterPro" id="IPR001647">
    <property type="entry name" value="HTH_TetR"/>
</dbReference>
<evidence type="ECO:0000256" key="2">
    <source>
        <dbReference type="PROSITE-ProRule" id="PRU00335"/>
    </source>
</evidence>
<gene>
    <name evidence="4" type="ORF">HNR12_001611</name>
</gene>
<accession>A0A853BKU4</accession>
<dbReference type="RefSeq" id="WP_217781539.1">
    <property type="nucleotide sequence ID" value="NZ_JACCFO010000001.1"/>
</dbReference>
<dbReference type="Pfam" id="PF17926">
    <property type="entry name" value="TetR_C_21"/>
    <property type="match status" value="1"/>
</dbReference>
<evidence type="ECO:0000256" key="1">
    <source>
        <dbReference type="ARBA" id="ARBA00023125"/>
    </source>
</evidence>
<organism evidence="4 5">
    <name type="scientific">Streptomonospora nanhaiensis</name>
    <dbReference type="NCBI Taxonomy" id="1323731"/>
    <lineage>
        <taxon>Bacteria</taxon>
        <taxon>Bacillati</taxon>
        <taxon>Actinomycetota</taxon>
        <taxon>Actinomycetes</taxon>
        <taxon>Streptosporangiales</taxon>
        <taxon>Nocardiopsidaceae</taxon>
        <taxon>Streptomonospora</taxon>
    </lineage>
</organism>
<dbReference type="PROSITE" id="PS50977">
    <property type="entry name" value="HTH_TETR_2"/>
    <property type="match status" value="1"/>
</dbReference>
<comment type="caution">
    <text evidence="4">The sequence shown here is derived from an EMBL/GenBank/DDBJ whole genome shotgun (WGS) entry which is preliminary data.</text>
</comment>
<dbReference type="InterPro" id="IPR041467">
    <property type="entry name" value="Sco4008_C"/>
</dbReference>
<feature type="DNA-binding region" description="H-T-H motif" evidence="2">
    <location>
        <begin position="38"/>
        <end position="57"/>
    </location>
</feature>
<dbReference type="InterPro" id="IPR036271">
    <property type="entry name" value="Tet_transcr_reg_TetR-rel_C_sf"/>
</dbReference>
<dbReference type="SUPFAM" id="SSF48498">
    <property type="entry name" value="Tetracyclin repressor-like, C-terminal domain"/>
    <property type="match status" value="1"/>
</dbReference>
<feature type="domain" description="HTH tetR-type" evidence="3">
    <location>
        <begin position="15"/>
        <end position="75"/>
    </location>
</feature>
<keyword evidence="1 2" id="KW-0238">DNA-binding</keyword>
<dbReference type="GO" id="GO:0003677">
    <property type="term" value="F:DNA binding"/>
    <property type="evidence" value="ECO:0007669"/>
    <property type="project" value="UniProtKB-UniRule"/>
</dbReference>
<dbReference type="Pfam" id="PF00440">
    <property type="entry name" value="TetR_N"/>
    <property type="match status" value="1"/>
</dbReference>
<dbReference type="PANTHER" id="PTHR30328:SF54">
    <property type="entry name" value="HTH-TYPE TRANSCRIPTIONAL REPRESSOR SCO4008"/>
    <property type="match status" value="1"/>
</dbReference>
<proteinExistence type="predicted"/>
<reference evidence="4 5" key="1">
    <citation type="submission" date="2020-07" db="EMBL/GenBank/DDBJ databases">
        <title>Sequencing the genomes of 1000 actinobacteria strains.</title>
        <authorList>
            <person name="Klenk H.-P."/>
        </authorList>
    </citation>
    <scope>NUCLEOTIDE SEQUENCE [LARGE SCALE GENOMIC DNA]</scope>
    <source>
        <strain evidence="4 5">DSM 45927</strain>
    </source>
</reference>
<dbReference type="AlphaFoldDB" id="A0A853BKU4"/>
<dbReference type="SUPFAM" id="SSF46689">
    <property type="entry name" value="Homeodomain-like"/>
    <property type="match status" value="1"/>
</dbReference>
<dbReference type="PRINTS" id="PR00455">
    <property type="entry name" value="HTHTETR"/>
</dbReference>
<dbReference type="Proteomes" id="UP000575985">
    <property type="component" value="Unassembled WGS sequence"/>
</dbReference>
<evidence type="ECO:0000259" key="3">
    <source>
        <dbReference type="PROSITE" id="PS50977"/>
    </source>
</evidence>
<evidence type="ECO:0000313" key="4">
    <source>
        <dbReference type="EMBL" id="NYI95334.1"/>
    </source>
</evidence>
<keyword evidence="5" id="KW-1185">Reference proteome</keyword>
<dbReference type="GO" id="GO:0006355">
    <property type="term" value="P:regulation of DNA-templated transcription"/>
    <property type="evidence" value="ECO:0007669"/>
    <property type="project" value="UniProtKB-ARBA"/>
</dbReference>
<dbReference type="InterPro" id="IPR050109">
    <property type="entry name" value="HTH-type_TetR-like_transc_reg"/>
</dbReference>
<name>A0A853BKU4_9ACTN</name>
<evidence type="ECO:0000313" key="5">
    <source>
        <dbReference type="Proteomes" id="UP000575985"/>
    </source>
</evidence>
<dbReference type="InterPro" id="IPR009057">
    <property type="entry name" value="Homeodomain-like_sf"/>
</dbReference>
<dbReference type="Gene3D" id="1.10.357.10">
    <property type="entry name" value="Tetracycline Repressor, domain 2"/>
    <property type="match status" value="1"/>
</dbReference>